<feature type="compositionally biased region" description="Basic and acidic residues" evidence="1">
    <location>
        <begin position="13"/>
        <end position="24"/>
    </location>
</feature>
<feature type="region of interest" description="Disordered" evidence="1">
    <location>
        <begin position="1"/>
        <end position="50"/>
    </location>
</feature>
<evidence type="ECO:0000313" key="2">
    <source>
        <dbReference type="EMBL" id="CAB4041218.1"/>
    </source>
</evidence>
<dbReference type="AlphaFoldDB" id="A0A7D9K6Q2"/>
<comment type="caution">
    <text evidence="2">The sequence shown here is derived from an EMBL/GenBank/DDBJ whole genome shotgun (WGS) entry which is preliminary data.</text>
</comment>
<gene>
    <name evidence="2" type="ORF">PACLA_8A077944</name>
</gene>
<evidence type="ECO:0000313" key="3">
    <source>
        <dbReference type="Proteomes" id="UP001152795"/>
    </source>
</evidence>
<evidence type="ECO:0000256" key="1">
    <source>
        <dbReference type="SAM" id="MobiDB-lite"/>
    </source>
</evidence>
<protein>
    <submittedName>
        <fullName evidence="2">Uncharacterized protein</fullName>
    </submittedName>
</protein>
<reference evidence="2" key="1">
    <citation type="submission" date="2020-04" db="EMBL/GenBank/DDBJ databases">
        <authorList>
            <person name="Alioto T."/>
            <person name="Alioto T."/>
            <person name="Gomez Garrido J."/>
        </authorList>
    </citation>
    <scope>NUCLEOTIDE SEQUENCE</scope>
    <source>
        <strain evidence="2">A484AB</strain>
    </source>
</reference>
<dbReference type="Proteomes" id="UP001152795">
    <property type="component" value="Unassembled WGS sequence"/>
</dbReference>
<proteinExistence type="predicted"/>
<keyword evidence="3" id="KW-1185">Reference proteome</keyword>
<feature type="region of interest" description="Disordered" evidence="1">
    <location>
        <begin position="144"/>
        <end position="164"/>
    </location>
</feature>
<organism evidence="2 3">
    <name type="scientific">Paramuricea clavata</name>
    <name type="common">Red gorgonian</name>
    <name type="synonym">Violescent sea-whip</name>
    <dbReference type="NCBI Taxonomy" id="317549"/>
    <lineage>
        <taxon>Eukaryota</taxon>
        <taxon>Metazoa</taxon>
        <taxon>Cnidaria</taxon>
        <taxon>Anthozoa</taxon>
        <taxon>Octocorallia</taxon>
        <taxon>Malacalcyonacea</taxon>
        <taxon>Plexauridae</taxon>
        <taxon>Paramuricea</taxon>
    </lineage>
</organism>
<name>A0A7D9K6Q2_PARCT</name>
<feature type="compositionally biased region" description="Acidic residues" evidence="1">
    <location>
        <begin position="1"/>
        <end position="11"/>
    </location>
</feature>
<sequence length="164" mass="19092">MSMIDELDGEVSEAARKSSQEKRPNIRINSEEMESEHIQRIKNSKRGHLSTVTSRKNEITDLISDDTNLKLVKENLQNLSQLFIKYSEVHEAYQYCEISFESKTTEQNQYETEELLHSNFAIRINEWISEVDFRFSFQPEISPQDSVSHVGMNRSNRSSIEPSC</sequence>
<dbReference type="EMBL" id="CACRXK020027963">
    <property type="protein sequence ID" value="CAB4041218.1"/>
    <property type="molecule type" value="Genomic_DNA"/>
</dbReference>
<accession>A0A7D9K6Q2</accession>